<evidence type="ECO:0000256" key="6">
    <source>
        <dbReference type="ARBA" id="ARBA00022840"/>
    </source>
</evidence>
<feature type="domain" description="GHMP kinase C-terminal" evidence="8">
    <location>
        <begin position="262"/>
        <end position="340"/>
    </location>
</feature>
<keyword evidence="4" id="KW-0547">Nucleotide-binding</keyword>
<dbReference type="InterPro" id="IPR035102">
    <property type="entry name" value="Phosphomevalonate_kinase"/>
</dbReference>
<dbReference type="Pfam" id="PF00288">
    <property type="entry name" value="GHMP_kinases_N"/>
    <property type="match status" value="1"/>
</dbReference>
<evidence type="ECO:0000313" key="9">
    <source>
        <dbReference type="EMBL" id="TAA14142.1"/>
    </source>
</evidence>
<dbReference type="Gene3D" id="3.30.70.890">
    <property type="entry name" value="GHMP kinase, C-terminal domain"/>
    <property type="match status" value="1"/>
</dbReference>
<evidence type="ECO:0000259" key="8">
    <source>
        <dbReference type="Pfam" id="PF08544"/>
    </source>
</evidence>
<dbReference type="Proteomes" id="UP000291525">
    <property type="component" value="Unassembled WGS sequence"/>
</dbReference>
<gene>
    <name evidence="9" type="ORF">EXW74_03235</name>
</gene>
<dbReference type="OrthoDB" id="1522677at2"/>
<dbReference type="InterPro" id="IPR014721">
    <property type="entry name" value="Ribsml_uS5_D2-typ_fold_subgr"/>
</dbReference>
<dbReference type="GO" id="GO:0019287">
    <property type="term" value="P:isopentenyl diphosphate biosynthetic process, mevalonate pathway"/>
    <property type="evidence" value="ECO:0007669"/>
    <property type="project" value="UniProtKB-UniPathway"/>
</dbReference>
<evidence type="ECO:0000313" key="10">
    <source>
        <dbReference type="Proteomes" id="UP000291525"/>
    </source>
</evidence>
<evidence type="ECO:0000256" key="4">
    <source>
        <dbReference type="ARBA" id="ARBA00022741"/>
    </source>
</evidence>
<dbReference type="UniPathway" id="UPA00057">
    <property type="reaction ID" value="UER00099"/>
</dbReference>
<dbReference type="Pfam" id="PF08544">
    <property type="entry name" value="GHMP_kinases_C"/>
    <property type="match status" value="1"/>
</dbReference>
<dbReference type="InterPro" id="IPR005917">
    <property type="entry name" value="Pmev_kinase_bact"/>
</dbReference>
<evidence type="ECO:0000256" key="1">
    <source>
        <dbReference type="ARBA" id="ARBA00005017"/>
    </source>
</evidence>
<evidence type="ECO:0000256" key="5">
    <source>
        <dbReference type="ARBA" id="ARBA00022777"/>
    </source>
</evidence>
<dbReference type="GO" id="GO:0005524">
    <property type="term" value="F:ATP binding"/>
    <property type="evidence" value="ECO:0007669"/>
    <property type="project" value="UniProtKB-KW"/>
</dbReference>
<dbReference type="InterPro" id="IPR013750">
    <property type="entry name" value="GHMP_kinase_C_dom"/>
</dbReference>
<dbReference type="GO" id="GO:0004631">
    <property type="term" value="F:phosphomevalonate kinase activity"/>
    <property type="evidence" value="ECO:0007669"/>
    <property type="project" value="UniProtKB-EC"/>
</dbReference>
<dbReference type="SUPFAM" id="SSF54211">
    <property type="entry name" value="Ribosomal protein S5 domain 2-like"/>
    <property type="match status" value="1"/>
</dbReference>
<reference evidence="9 10" key="1">
    <citation type="submission" date="2019-02" db="EMBL/GenBank/DDBJ databases">
        <title>First genome of the species Streptococcus parasuis.</title>
        <authorList>
            <person name="Stevens M.J.A."/>
            <person name="Stephan R."/>
        </authorList>
    </citation>
    <scope>NUCLEOTIDE SEQUENCE [LARGE SCALE GENOMIC DNA]</scope>
    <source>
        <strain evidence="9 10">4253</strain>
    </source>
</reference>
<evidence type="ECO:0000256" key="3">
    <source>
        <dbReference type="ARBA" id="ARBA00022679"/>
    </source>
</evidence>
<protein>
    <recommendedName>
        <fullName evidence="2">phosphomevalonate kinase</fullName>
        <ecNumber evidence="2">2.7.4.2</ecNumber>
    </recommendedName>
</protein>
<name>A0A4Q8L303_9STRE</name>
<sequence>MKVVTKVPGKLFLAGEYAVVESGNPAVIAAVDRYLTVSIESAESGMIHSTQQSDLFLTWYRTNEQILVSEENPYQIVLTALQVSEEFLREQGIPCQGYYSVTIQSELDDQDSGTKYGLGSSGAVTVATVEAILLYYGYELDPLLVFKLSVLTQARLNMTGSHGDLAASSFRGLVAYYSLDKSWLSEQMSVQGLSNLLASDWKDLQIKQIGLPAPLELLVGWTGSAASTTHLISHMESKKTQQSKEEIYSQFLNDSKVCVEQLIWACQNRDIPCIKQAVTRNRYLLRKFSEDMCLTIETPLLTELCDSAEANGAVAKSSGAGGGDCGICLVDSQEQKEAIQIIWEQAGIFPLPLTIAERNKERI</sequence>
<dbReference type="Gene3D" id="3.30.230.10">
    <property type="match status" value="1"/>
</dbReference>
<feature type="domain" description="GHMP kinase N-terminal" evidence="7">
    <location>
        <begin position="84"/>
        <end position="171"/>
    </location>
</feature>
<dbReference type="PANTHER" id="PTHR31814">
    <property type="match status" value="1"/>
</dbReference>
<comment type="pathway">
    <text evidence="1">Isoprenoid biosynthesis; isopentenyl diphosphate biosynthesis via mevalonate pathway; isopentenyl diphosphate from (R)-mevalonate: step 2/3.</text>
</comment>
<proteinExistence type="predicted"/>
<dbReference type="InterPro" id="IPR006204">
    <property type="entry name" value="GHMP_kinase_N_dom"/>
</dbReference>
<dbReference type="EMBL" id="SHGT01000012">
    <property type="protein sequence ID" value="TAA14142.1"/>
    <property type="molecule type" value="Genomic_DNA"/>
</dbReference>
<comment type="caution">
    <text evidence="9">The sequence shown here is derived from an EMBL/GenBank/DDBJ whole genome shotgun (WGS) entry which is preliminary data.</text>
</comment>
<accession>A0A4Q8L303</accession>
<keyword evidence="5 9" id="KW-0418">Kinase</keyword>
<keyword evidence="3 9" id="KW-0808">Transferase</keyword>
<keyword evidence="6" id="KW-0067">ATP-binding</keyword>
<dbReference type="InterPro" id="IPR020568">
    <property type="entry name" value="Ribosomal_Su5_D2-typ_SF"/>
</dbReference>
<dbReference type="PRINTS" id="PR00959">
    <property type="entry name" value="MEVGALKINASE"/>
</dbReference>
<dbReference type="AlphaFoldDB" id="A0A4Q8L303"/>
<dbReference type="PANTHER" id="PTHR31814:SF2">
    <property type="entry name" value="PHOSPHOMEVALONATE KINASE"/>
    <property type="match status" value="1"/>
</dbReference>
<evidence type="ECO:0000259" key="7">
    <source>
        <dbReference type="Pfam" id="PF00288"/>
    </source>
</evidence>
<dbReference type="NCBIfam" id="TIGR01220">
    <property type="entry name" value="Pmev_kin_Gr_pos"/>
    <property type="match status" value="1"/>
</dbReference>
<organism evidence="9 10">
    <name type="scientific">Streptococcus parasuis</name>
    <dbReference type="NCBI Taxonomy" id="1501662"/>
    <lineage>
        <taxon>Bacteria</taxon>
        <taxon>Bacillati</taxon>
        <taxon>Bacillota</taxon>
        <taxon>Bacilli</taxon>
        <taxon>Lactobacillales</taxon>
        <taxon>Streptococcaceae</taxon>
        <taxon>Streptococcus</taxon>
    </lineage>
</organism>
<evidence type="ECO:0000256" key="2">
    <source>
        <dbReference type="ARBA" id="ARBA00012958"/>
    </source>
</evidence>
<dbReference type="EC" id="2.7.4.2" evidence="2"/>
<dbReference type="SUPFAM" id="SSF55060">
    <property type="entry name" value="GHMP Kinase, C-terminal domain"/>
    <property type="match status" value="1"/>
</dbReference>
<dbReference type="RefSeq" id="WP_130554693.1">
    <property type="nucleotide sequence ID" value="NZ_SHGT01000012.1"/>
</dbReference>
<dbReference type="InterPro" id="IPR036554">
    <property type="entry name" value="GHMP_kinase_C_sf"/>
</dbReference>